<proteinExistence type="predicted"/>
<sequence length="166" mass="18215">MPRLFAEFQGLLERHEAALASCDRLEAGLLTQMGYPRVPLPADWDRSQREAVDALTIAQVMAPGRQRRRLQRLLQRRQGRWDEAAYEIGLTAAQAREAALDQAVLDTAAGLLATPAWTLDAVVLKLLVLLSTQEPGPSASAASPWRELRLILLDLRGLATVEGVPS</sequence>
<keyword evidence="2" id="KW-1185">Reference proteome</keyword>
<dbReference type="EMBL" id="BPRA01000028">
    <property type="protein sequence ID" value="GJE57736.1"/>
    <property type="molecule type" value="Genomic_DNA"/>
</dbReference>
<organism evidence="1 2">
    <name type="scientific">Methylobacterium thuringiense</name>
    <dbReference type="NCBI Taxonomy" id="1003091"/>
    <lineage>
        <taxon>Bacteria</taxon>
        <taxon>Pseudomonadati</taxon>
        <taxon>Pseudomonadota</taxon>
        <taxon>Alphaproteobacteria</taxon>
        <taxon>Hyphomicrobiales</taxon>
        <taxon>Methylobacteriaceae</taxon>
        <taxon>Methylobacterium</taxon>
    </lineage>
</organism>
<dbReference type="RefSeq" id="WP_238232851.1">
    <property type="nucleotide sequence ID" value="NZ_BPRA01000028.1"/>
</dbReference>
<gene>
    <name evidence="1" type="ORF">EKPJFOCH_4254</name>
</gene>
<evidence type="ECO:0000313" key="1">
    <source>
        <dbReference type="EMBL" id="GJE57736.1"/>
    </source>
</evidence>
<reference evidence="1" key="2">
    <citation type="submission" date="2021-08" db="EMBL/GenBank/DDBJ databases">
        <authorList>
            <person name="Tani A."/>
            <person name="Ola A."/>
            <person name="Ogura Y."/>
            <person name="Katsura K."/>
            <person name="Hayashi T."/>
        </authorList>
    </citation>
    <scope>NUCLEOTIDE SEQUENCE</scope>
    <source>
        <strain evidence="1">DSM 23674</strain>
    </source>
</reference>
<protein>
    <submittedName>
        <fullName evidence="1">Uncharacterized protein</fullName>
    </submittedName>
</protein>
<evidence type="ECO:0000313" key="2">
    <source>
        <dbReference type="Proteomes" id="UP001055101"/>
    </source>
</evidence>
<reference evidence="1" key="1">
    <citation type="journal article" date="2021" name="Front. Microbiol.">
        <title>Comprehensive Comparative Genomics and Phenotyping of Methylobacterium Species.</title>
        <authorList>
            <person name="Alessa O."/>
            <person name="Ogura Y."/>
            <person name="Fujitani Y."/>
            <person name="Takami H."/>
            <person name="Hayashi T."/>
            <person name="Sahin N."/>
            <person name="Tani A."/>
        </authorList>
    </citation>
    <scope>NUCLEOTIDE SEQUENCE</scope>
    <source>
        <strain evidence="1">DSM 23674</strain>
    </source>
</reference>
<dbReference type="Proteomes" id="UP001055101">
    <property type="component" value="Unassembled WGS sequence"/>
</dbReference>
<comment type="caution">
    <text evidence="1">The sequence shown here is derived from an EMBL/GenBank/DDBJ whole genome shotgun (WGS) entry which is preliminary data.</text>
</comment>
<name>A0ABQ4TR12_9HYPH</name>
<accession>A0ABQ4TR12</accession>